<gene>
    <name evidence="6" type="ORF">JIG36_14070</name>
</gene>
<evidence type="ECO:0000256" key="4">
    <source>
        <dbReference type="ARBA" id="ARBA00022729"/>
    </source>
</evidence>
<keyword evidence="4" id="KW-0732">Signal</keyword>
<dbReference type="Proteomes" id="UP000632138">
    <property type="component" value="Unassembled WGS sequence"/>
</dbReference>
<evidence type="ECO:0000313" key="7">
    <source>
        <dbReference type="Proteomes" id="UP000632138"/>
    </source>
</evidence>
<accession>A0ABS2ABC9</accession>
<comment type="caution">
    <text evidence="6">The sequence shown here is derived from an EMBL/GenBank/DDBJ whole genome shotgun (WGS) entry which is preliminary data.</text>
</comment>
<dbReference type="Pfam" id="PF01497">
    <property type="entry name" value="Peripla_BP_2"/>
    <property type="match status" value="1"/>
</dbReference>
<dbReference type="InterPro" id="IPR002491">
    <property type="entry name" value="ABC_transptr_periplasmic_BD"/>
</dbReference>
<evidence type="ECO:0000259" key="5">
    <source>
        <dbReference type="PROSITE" id="PS50983"/>
    </source>
</evidence>
<keyword evidence="7" id="KW-1185">Reference proteome</keyword>
<dbReference type="PROSITE" id="PS51257">
    <property type="entry name" value="PROKAR_LIPOPROTEIN"/>
    <property type="match status" value="1"/>
</dbReference>
<dbReference type="EMBL" id="JAENHP010000003">
    <property type="protein sequence ID" value="MBM2616688.1"/>
    <property type="molecule type" value="Genomic_DNA"/>
</dbReference>
<dbReference type="PANTHER" id="PTHR30532">
    <property type="entry name" value="IRON III DICITRATE-BINDING PERIPLASMIC PROTEIN"/>
    <property type="match status" value="1"/>
</dbReference>
<evidence type="ECO:0000256" key="1">
    <source>
        <dbReference type="ARBA" id="ARBA00004196"/>
    </source>
</evidence>
<dbReference type="SUPFAM" id="SSF53807">
    <property type="entry name" value="Helical backbone' metal receptor"/>
    <property type="match status" value="1"/>
</dbReference>
<dbReference type="Gene3D" id="3.40.50.1980">
    <property type="entry name" value="Nitrogenase molybdenum iron protein domain"/>
    <property type="match status" value="2"/>
</dbReference>
<dbReference type="PANTHER" id="PTHR30532:SF24">
    <property type="entry name" value="FERRIC ENTEROBACTIN-BINDING PERIPLASMIC PROTEIN FEPB"/>
    <property type="match status" value="1"/>
</dbReference>
<dbReference type="CDD" id="cd01146">
    <property type="entry name" value="FhuD"/>
    <property type="match status" value="1"/>
</dbReference>
<evidence type="ECO:0000313" key="6">
    <source>
        <dbReference type="EMBL" id="MBM2616688.1"/>
    </source>
</evidence>
<dbReference type="RefSeq" id="WP_203376633.1">
    <property type="nucleotide sequence ID" value="NZ_JAENHP010000003.1"/>
</dbReference>
<proteinExistence type="inferred from homology"/>
<reference evidence="6 7" key="1">
    <citation type="submission" date="2021-01" db="EMBL/GenBank/DDBJ databases">
        <title>Actinoplanes sp. nov. LDG1-06 isolated from lichen.</title>
        <authorList>
            <person name="Saeng-In P."/>
            <person name="Phongsopitanun W."/>
            <person name="Kanchanasin P."/>
            <person name="Yuki M."/>
            <person name="Kudo T."/>
            <person name="Ohkuma M."/>
            <person name="Tanasupawat S."/>
        </authorList>
    </citation>
    <scope>NUCLEOTIDE SEQUENCE [LARGE SCALE GENOMIC DNA]</scope>
    <source>
        <strain evidence="6 7">LDG1-06</strain>
    </source>
</reference>
<dbReference type="PROSITE" id="PS50983">
    <property type="entry name" value="FE_B12_PBP"/>
    <property type="match status" value="1"/>
</dbReference>
<keyword evidence="3" id="KW-0813">Transport</keyword>
<comment type="subcellular location">
    <subcellularLocation>
        <location evidence="1">Cell envelope</location>
    </subcellularLocation>
</comment>
<sequence>MSFSIRASAAGAALVVGLALLSGCGGDDGEAASPSGSGAPAEAAFPVTLTHKLGTAEVKAAPQRVVALSDADLDALLVLGVQPVGIAESAGEGGVTAWAKPLLTGSPTVLTAGDSGFDVEKIAALAPDLILAGGDYYIDDEYAKLSKLAPTTAYETTGAFEDPWQTTLKQVGQAVGQSAKAEQVITEVEGKVAKAKTDNPDLAGKEFTLSQMWEAGSIGVLRSDKDAGVKMLNDFGMKLAPGVAALKGDDFAVQLSLEKVGVLDADTTLIYYADKSLQPALEGNTLFKNLASVKRGSYKALADAQFSALRTPTPLSVQYIITDVLPTISEAAKAGS</sequence>
<protein>
    <submittedName>
        <fullName evidence="6">Iron-siderophore ABC transporter substrate-binding protein</fullName>
    </submittedName>
</protein>
<evidence type="ECO:0000256" key="3">
    <source>
        <dbReference type="ARBA" id="ARBA00022448"/>
    </source>
</evidence>
<name>A0ABS2ABC9_9ACTN</name>
<organism evidence="6 7">
    <name type="scientific">Paractinoplanes ovalisporus</name>
    <dbReference type="NCBI Taxonomy" id="2810368"/>
    <lineage>
        <taxon>Bacteria</taxon>
        <taxon>Bacillati</taxon>
        <taxon>Actinomycetota</taxon>
        <taxon>Actinomycetes</taxon>
        <taxon>Micromonosporales</taxon>
        <taxon>Micromonosporaceae</taxon>
        <taxon>Paractinoplanes</taxon>
    </lineage>
</organism>
<dbReference type="InterPro" id="IPR051313">
    <property type="entry name" value="Bact_iron-sidero_bind"/>
</dbReference>
<evidence type="ECO:0000256" key="2">
    <source>
        <dbReference type="ARBA" id="ARBA00008814"/>
    </source>
</evidence>
<comment type="similarity">
    <text evidence="2">Belongs to the bacterial solute-binding protein 8 family.</text>
</comment>
<feature type="domain" description="Fe/B12 periplasmic-binding" evidence="5">
    <location>
        <begin position="64"/>
        <end position="332"/>
    </location>
</feature>